<evidence type="ECO:0000313" key="1">
    <source>
        <dbReference type="EMBL" id="QHU14620.1"/>
    </source>
</evidence>
<dbReference type="EMBL" id="MN740844">
    <property type="protein sequence ID" value="QHU14620.1"/>
    <property type="molecule type" value="Genomic_DNA"/>
</dbReference>
<sequence length="205" mass="23602">MSVISNEDLDALILKLSCLGNLNTHAVAECMKKHLPPKLKDKYLGSDDGDTYCNCNRAVPNKDTPSLIDWCRIKDIKRIYYWSHNDGVVRREVRSVGKCTRDEIHSELLRFDIEGPIDPNNEEKYNEQLKKDLVAECEDRDIVGLRRWKKSDFVSALVEDDQIPEYVEKTWSLNLATLQSECTKLKITVAGHQKRDFVHALLKAK</sequence>
<name>A0A6C0KD03_9ZZZZ</name>
<reference evidence="1" key="1">
    <citation type="journal article" date="2020" name="Nature">
        <title>Giant virus diversity and host interactions through global metagenomics.</title>
        <authorList>
            <person name="Schulz F."/>
            <person name="Roux S."/>
            <person name="Paez-Espino D."/>
            <person name="Jungbluth S."/>
            <person name="Walsh D.A."/>
            <person name="Denef V.J."/>
            <person name="McMahon K.D."/>
            <person name="Konstantinidis K.T."/>
            <person name="Eloe-Fadrosh E.A."/>
            <person name="Kyrpides N.C."/>
            <person name="Woyke T."/>
        </authorList>
    </citation>
    <scope>NUCLEOTIDE SEQUENCE</scope>
    <source>
        <strain evidence="1">GVMAG-S-1102113-126</strain>
    </source>
</reference>
<proteinExistence type="predicted"/>
<dbReference type="AlphaFoldDB" id="A0A6C0KD03"/>
<organism evidence="1">
    <name type="scientific">viral metagenome</name>
    <dbReference type="NCBI Taxonomy" id="1070528"/>
    <lineage>
        <taxon>unclassified sequences</taxon>
        <taxon>metagenomes</taxon>
        <taxon>organismal metagenomes</taxon>
    </lineage>
</organism>
<protein>
    <submittedName>
        <fullName evidence="1">Uncharacterized protein</fullName>
    </submittedName>
</protein>
<accession>A0A6C0KD03</accession>